<organism evidence="2 3">
    <name type="scientific">Cladophialophora immunda</name>
    <dbReference type="NCBI Taxonomy" id="569365"/>
    <lineage>
        <taxon>Eukaryota</taxon>
        <taxon>Fungi</taxon>
        <taxon>Dikarya</taxon>
        <taxon>Ascomycota</taxon>
        <taxon>Pezizomycotina</taxon>
        <taxon>Eurotiomycetes</taxon>
        <taxon>Chaetothyriomycetidae</taxon>
        <taxon>Chaetothyriales</taxon>
        <taxon>Herpotrichiellaceae</taxon>
        <taxon>Cladophialophora</taxon>
    </lineage>
</organism>
<reference evidence="2 3" key="1">
    <citation type="submission" date="2015-01" db="EMBL/GenBank/DDBJ databases">
        <title>The Genome Sequence of Cladophialophora immunda CBS83496.</title>
        <authorList>
            <consortium name="The Broad Institute Genomics Platform"/>
            <person name="Cuomo C."/>
            <person name="de Hoog S."/>
            <person name="Gorbushina A."/>
            <person name="Stielow B."/>
            <person name="Teixiera M."/>
            <person name="Abouelleil A."/>
            <person name="Chapman S.B."/>
            <person name="Priest M."/>
            <person name="Young S.K."/>
            <person name="Wortman J."/>
            <person name="Nusbaum C."/>
            <person name="Birren B."/>
        </authorList>
    </citation>
    <scope>NUCLEOTIDE SEQUENCE [LARGE SCALE GENOMIC DNA]</scope>
    <source>
        <strain evidence="2 3">CBS 83496</strain>
    </source>
</reference>
<dbReference type="HOGENOM" id="CLU_2084609_0_0_1"/>
<protein>
    <recommendedName>
        <fullName evidence="4">Secreted protein</fullName>
    </recommendedName>
</protein>
<gene>
    <name evidence="2" type="ORF">PV07_06822</name>
</gene>
<keyword evidence="1" id="KW-0732">Signal</keyword>
<keyword evidence="3" id="KW-1185">Reference proteome</keyword>
<dbReference type="Proteomes" id="UP000054466">
    <property type="component" value="Unassembled WGS sequence"/>
</dbReference>
<evidence type="ECO:0008006" key="4">
    <source>
        <dbReference type="Google" id="ProtNLM"/>
    </source>
</evidence>
<feature type="chain" id="PRO_5002237748" description="Secreted protein" evidence="1">
    <location>
        <begin position="27"/>
        <end position="117"/>
    </location>
</feature>
<evidence type="ECO:0000313" key="3">
    <source>
        <dbReference type="Proteomes" id="UP000054466"/>
    </source>
</evidence>
<proteinExistence type="predicted"/>
<dbReference type="EMBL" id="KN847043">
    <property type="protein sequence ID" value="KIW27041.1"/>
    <property type="molecule type" value="Genomic_DNA"/>
</dbReference>
<evidence type="ECO:0000256" key="1">
    <source>
        <dbReference type="SAM" id="SignalP"/>
    </source>
</evidence>
<dbReference type="AlphaFoldDB" id="A0A0D1ZGN2"/>
<dbReference type="VEuPathDB" id="FungiDB:PV07_06822"/>
<dbReference type="RefSeq" id="XP_016247257.1">
    <property type="nucleotide sequence ID" value="XM_016393838.1"/>
</dbReference>
<sequence>MGPPLTSTPMSLLILLLLGEHHGALQRHPQSGPLPGVWFLPLTNQRWWIRQTSVWLLENAWSSLRQTAQLRSFNPVCKRIRTLPHNQKPTDRRWCCPRNTVMRVSSPCPPCTGAFHE</sequence>
<feature type="signal peptide" evidence="1">
    <location>
        <begin position="1"/>
        <end position="26"/>
    </location>
</feature>
<evidence type="ECO:0000313" key="2">
    <source>
        <dbReference type="EMBL" id="KIW27041.1"/>
    </source>
</evidence>
<name>A0A0D1ZGN2_9EURO</name>
<dbReference type="GeneID" id="27346016"/>
<accession>A0A0D1ZGN2</accession>